<reference evidence="2 3" key="1">
    <citation type="submission" date="2022-06" db="EMBL/GenBank/DDBJ databases">
        <title>Haloarcula sp. a new haloarchaeum isolate from saline soil.</title>
        <authorList>
            <person name="Strakova D."/>
            <person name="Galisteo C."/>
            <person name="Sanchez-Porro C."/>
            <person name="Ventosa A."/>
        </authorList>
    </citation>
    <scope>NUCLEOTIDE SEQUENCE [LARGE SCALE GENOMIC DNA]</scope>
    <source>
        <strain evidence="2 3">S1CR25-12</strain>
    </source>
</reference>
<comment type="caution">
    <text evidence="2">The sequence shown here is derived from an EMBL/GenBank/DDBJ whole genome shotgun (WGS) entry which is preliminary data.</text>
</comment>
<keyword evidence="1" id="KW-0732">Signal</keyword>
<dbReference type="RefSeq" id="WP_310918109.1">
    <property type="nucleotide sequence ID" value="NZ_JAMQON010000001.1"/>
</dbReference>
<keyword evidence="3" id="KW-1185">Reference proteome</keyword>
<evidence type="ECO:0000313" key="2">
    <source>
        <dbReference type="EMBL" id="MDS0258545.1"/>
    </source>
</evidence>
<protein>
    <submittedName>
        <fullName evidence="2">DUF4352 domain-containing protein</fullName>
    </submittedName>
</protein>
<dbReference type="EMBL" id="JAMQON010000001">
    <property type="protein sequence ID" value="MDS0258545.1"/>
    <property type="molecule type" value="Genomic_DNA"/>
</dbReference>
<sequence>MDRRGYLTGIATTAALGLAGCGGSGSAEVGDSVTRSGMEAAVQDTQTVAEIDGEVQGSNHAATDGTTILMAKLRVRNGANERRVAPWPRSDLTYLRYNDSNRQTLYLSDSFTADGSEYASWNSALVENTDGDYILPGEEATGWEAFSLESAYTDADVAVVIELDTGGETNAAEWQI</sequence>
<dbReference type="Gene3D" id="2.60.40.1240">
    <property type="match status" value="1"/>
</dbReference>
<evidence type="ECO:0000313" key="3">
    <source>
        <dbReference type="Proteomes" id="UP001259659"/>
    </source>
</evidence>
<dbReference type="PROSITE" id="PS51257">
    <property type="entry name" value="PROKAR_LIPOPROTEIN"/>
    <property type="match status" value="1"/>
</dbReference>
<dbReference type="InterPro" id="IPR029050">
    <property type="entry name" value="Immunoprotect_excell_Ig-like"/>
</dbReference>
<organism evidence="2 3">
    <name type="scientific">Haloarcula saliterrae</name>
    <dbReference type="NCBI Taxonomy" id="2950534"/>
    <lineage>
        <taxon>Archaea</taxon>
        <taxon>Methanobacteriati</taxon>
        <taxon>Methanobacteriota</taxon>
        <taxon>Stenosarchaea group</taxon>
        <taxon>Halobacteria</taxon>
        <taxon>Halobacteriales</taxon>
        <taxon>Haloarculaceae</taxon>
        <taxon>Haloarcula</taxon>
    </lineage>
</organism>
<proteinExistence type="predicted"/>
<gene>
    <name evidence="2" type="ORF">NDI56_03855</name>
</gene>
<dbReference type="Proteomes" id="UP001259659">
    <property type="component" value="Unassembled WGS sequence"/>
</dbReference>
<evidence type="ECO:0000256" key="1">
    <source>
        <dbReference type="ARBA" id="ARBA00022729"/>
    </source>
</evidence>
<name>A0ABU2F9Z8_9EURY</name>
<accession>A0ABU2F9Z8</accession>